<reference evidence="3" key="1">
    <citation type="submission" date="2019-02" db="EMBL/GenBank/DDBJ databases">
        <authorList>
            <person name="Li S.-H."/>
        </authorList>
    </citation>
    <scope>NUCLEOTIDE SEQUENCE</scope>
    <source>
        <strain evidence="3">IMCC11814</strain>
    </source>
</reference>
<dbReference type="SUPFAM" id="SSF102705">
    <property type="entry name" value="NIF3 (NGG1p interacting factor 3)-like"/>
    <property type="match status" value="1"/>
</dbReference>
<dbReference type="EMBL" id="SHNO01000001">
    <property type="protein sequence ID" value="MCX2977314.1"/>
    <property type="molecule type" value="Genomic_DNA"/>
</dbReference>
<dbReference type="Proteomes" id="UP001143304">
    <property type="component" value="Unassembled WGS sequence"/>
</dbReference>
<comment type="similarity">
    <text evidence="1">Belongs to the GTP cyclohydrolase I type 2/NIF3 family.</text>
</comment>
<sequence length="255" mass="27760">MSVDLRELHQYLDHCLRPDRFQDYCPNGLQVEGRPVVTRLVTGVTACQDLIDEAAAWGADALLVHHGYFWRSEAPEVVGMKKRRLTALLHHDMSLLAYHLPLDAHPRMGNNACLGRLMGIANEDQEPLQPGAVDSVGNIATLARAESAGAFVSRVEGFTGRQALHIGDAAAPVRRIAWCTGAAQSYLEAAVAAGADLFVTGEVSEATVHIAREEGIHFVAAGHHATERYGVQAVGEHLQEHFGLQHRFIDIDNPV</sequence>
<dbReference type="NCBIfam" id="TIGR00486">
    <property type="entry name" value="YbgI_SA1388"/>
    <property type="match status" value="1"/>
</dbReference>
<comment type="caution">
    <text evidence="3">The sequence shown here is derived from an EMBL/GenBank/DDBJ whole genome shotgun (WGS) entry which is preliminary data.</text>
</comment>
<name>A0ABT3T5I8_9GAMM</name>
<dbReference type="Gene3D" id="3.40.1390.30">
    <property type="entry name" value="NIF3 (NGG1p interacting factor 3)-like"/>
    <property type="match status" value="2"/>
</dbReference>
<organism evidence="3 4">
    <name type="scientific">Candidatus Marimicrobium litorale</name>
    <dbReference type="NCBI Taxonomy" id="2518991"/>
    <lineage>
        <taxon>Bacteria</taxon>
        <taxon>Pseudomonadati</taxon>
        <taxon>Pseudomonadota</taxon>
        <taxon>Gammaproteobacteria</taxon>
        <taxon>Cellvibrionales</taxon>
        <taxon>Halieaceae</taxon>
        <taxon>Marimicrobium</taxon>
    </lineage>
</organism>
<dbReference type="Pfam" id="PF01784">
    <property type="entry name" value="DUF34_NIF3"/>
    <property type="match status" value="1"/>
</dbReference>
<proteinExistence type="inferred from homology"/>
<keyword evidence="4" id="KW-1185">Reference proteome</keyword>
<evidence type="ECO:0000256" key="2">
    <source>
        <dbReference type="ARBA" id="ARBA00022723"/>
    </source>
</evidence>
<evidence type="ECO:0000256" key="1">
    <source>
        <dbReference type="ARBA" id="ARBA00006964"/>
    </source>
</evidence>
<gene>
    <name evidence="3" type="ORF">EYC82_08100</name>
</gene>
<dbReference type="PANTHER" id="PTHR13799">
    <property type="entry name" value="NGG1 INTERACTING FACTOR 3"/>
    <property type="match status" value="1"/>
</dbReference>
<protein>
    <submittedName>
        <fullName evidence="3">Nif3-like dinuclear metal center hexameric protein</fullName>
    </submittedName>
</protein>
<dbReference type="PANTHER" id="PTHR13799:SF14">
    <property type="entry name" value="GTP CYCLOHYDROLASE 1 TYPE 2 HOMOLOG"/>
    <property type="match status" value="1"/>
</dbReference>
<dbReference type="InterPro" id="IPR002678">
    <property type="entry name" value="DUF34/NIF3"/>
</dbReference>
<evidence type="ECO:0000313" key="3">
    <source>
        <dbReference type="EMBL" id="MCX2977314.1"/>
    </source>
</evidence>
<keyword evidence="2" id="KW-0479">Metal-binding</keyword>
<accession>A0ABT3T5I8</accession>
<dbReference type="RefSeq" id="WP_279249042.1">
    <property type="nucleotide sequence ID" value="NZ_SHNO01000001.1"/>
</dbReference>
<dbReference type="InterPro" id="IPR036069">
    <property type="entry name" value="DUF34/NIF3_sf"/>
</dbReference>
<evidence type="ECO:0000313" key="4">
    <source>
        <dbReference type="Proteomes" id="UP001143304"/>
    </source>
</evidence>